<gene>
    <name evidence="1" type="ORF">AVEN_102981_1</name>
</gene>
<comment type="caution">
    <text evidence="1">The sequence shown here is derived from an EMBL/GenBank/DDBJ whole genome shotgun (WGS) entry which is preliminary data.</text>
</comment>
<protein>
    <submittedName>
        <fullName evidence="1">Uncharacterized protein</fullName>
    </submittedName>
</protein>
<evidence type="ECO:0000313" key="1">
    <source>
        <dbReference type="EMBL" id="GBL88303.1"/>
    </source>
</evidence>
<sequence length="94" mass="10453">MFPALLSKQRESVFIIILHPRSWSIPVALVLVFGQVVCCTPTTLDASLPLYSPPAIDTRPDVQIQTVLFLELPYGKDGTMNFSTSTVFYFVTTT</sequence>
<name>A0A4Y2B8B3_ARAVE</name>
<dbReference type="EMBL" id="BGPR01000059">
    <property type="protein sequence ID" value="GBL88303.1"/>
    <property type="molecule type" value="Genomic_DNA"/>
</dbReference>
<proteinExistence type="predicted"/>
<organism evidence="1 2">
    <name type="scientific">Araneus ventricosus</name>
    <name type="common">Orbweaver spider</name>
    <name type="synonym">Epeira ventricosa</name>
    <dbReference type="NCBI Taxonomy" id="182803"/>
    <lineage>
        <taxon>Eukaryota</taxon>
        <taxon>Metazoa</taxon>
        <taxon>Ecdysozoa</taxon>
        <taxon>Arthropoda</taxon>
        <taxon>Chelicerata</taxon>
        <taxon>Arachnida</taxon>
        <taxon>Araneae</taxon>
        <taxon>Araneomorphae</taxon>
        <taxon>Entelegynae</taxon>
        <taxon>Araneoidea</taxon>
        <taxon>Araneidae</taxon>
        <taxon>Araneus</taxon>
    </lineage>
</organism>
<evidence type="ECO:0000313" key="2">
    <source>
        <dbReference type="Proteomes" id="UP000499080"/>
    </source>
</evidence>
<keyword evidence="2" id="KW-1185">Reference proteome</keyword>
<dbReference type="AlphaFoldDB" id="A0A4Y2B8B3"/>
<reference evidence="1 2" key="1">
    <citation type="journal article" date="2019" name="Sci. Rep.">
        <title>Orb-weaving spider Araneus ventricosus genome elucidates the spidroin gene catalogue.</title>
        <authorList>
            <person name="Kono N."/>
            <person name="Nakamura H."/>
            <person name="Ohtoshi R."/>
            <person name="Moran D.A.P."/>
            <person name="Shinohara A."/>
            <person name="Yoshida Y."/>
            <person name="Fujiwara M."/>
            <person name="Mori M."/>
            <person name="Tomita M."/>
            <person name="Arakawa K."/>
        </authorList>
    </citation>
    <scope>NUCLEOTIDE SEQUENCE [LARGE SCALE GENOMIC DNA]</scope>
</reference>
<dbReference type="Proteomes" id="UP000499080">
    <property type="component" value="Unassembled WGS sequence"/>
</dbReference>
<accession>A0A4Y2B8B3</accession>